<dbReference type="GO" id="GO:0016757">
    <property type="term" value="F:glycosyltransferase activity"/>
    <property type="evidence" value="ECO:0007669"/>
    <property type="project" value="UniProtKB-KW"/>
</dbReference>
<dbReference type="GO" id="GO:0015648">
    <property type="term" value="F:lipid-linked peptidoglycan transporter activity"/>
    <property type="evidence" value="ECO:0007669"/>
    <property type="project" value="TreeGrafter"/>
</dbReference>
<dbReference type="GeneID" id="78288864"/>
<dbReference type="PROSITE" id="PS00428">
    <property type="entry name" value="FTSW_RODA_SPOVE"/>
    <property type="match status" value="1"/>
</dbReference>
<sequence>MEEKEKSVICWSLIGLLLLLCFISCLGIKSATPLITKGNPSTYWLKQLIFYVMSFTLMIIVFKISNDRIYSSMWIIYSILIILLVGLAIEHFLHTRLGIQIVPMAKYAGGATSWYKLPGFDLQPSEFMKIILVVVMADIVDKHNTKYLVHNLHNDCLLIGKILAVSMPPCILVYLQNDAGVTMIMLASVAFIIFISGIQAGWFIIGGIIIAAVLGVMVYIFLYEHDLFANLMGGDHKLGRFYGWIDPEGTYGDQGYQLFNALLSYGTAGLWGHGMETALINLPEAQTDFIFAVIALSFGFAGGGFTILVICILDILLIRIGFKSKNNRDKYFTAGIFGLLIFQQVWNIGMVLGLFPITGITLPFLSYGGSSLLSYMIAMGIFLDIEKQTKIIEGKKRY</sequence>
<dbReference type="OrthoDB" id="9768187at2"/>
<name>A0A1I0G3Q1_9FIRM</name>
<keyword evidence="7" id="KW-0808">Transferase</keyword>
<dbReference type="GO" id="GO:0005886">
    <property type="term" value="C:plasma membrane"/>
    <property type="evidence" value="ECO:0007669"/>
    <property type="project" value="TreeGrafter"/>
</dbReference>
<dbReference type="GO" id="GO:0032153">
    <property type="term" value="C:cell division site"/>
    <property type="evidence" value="ECO:0007669"/>
    <property type="project" value="TreeGrafter"/>
</dbReference>
<proteinExistence type="predicted"/>
<evidence type="ECO:0000313" key="9">
    <source>
        <dbReference type="Proteomes" id="UP000198558"/>
    </source>
</evidence>
<keyword evidence="5 6" id="KW-0472">Membrane</keyword>
<dbReference type="GO" id="GO:0051301">
    <property type="term" value="P:cell division"/>
    <property type="evidence" value="ECO:0007669"/>
    <property type="project" value="UniProtKB-KW"/>
</dbReference>
<reference evidence="9" key="1">
    <citation type="submission" date="2016-10" db="EMBL/GenBank/DDBJ databases">
        <authorList>
            <person name="Varghese N."/>
            <person name="Submissions S."/>
        </authorList>
    </citation>
    <scope>NUCLEOTIDE SEQUENCE [LARGE SCALE GENOMIC DNA]</scope>
    <source>
        <strain evidence="9">DSM 1551</strain>
    </source>
</reference>
<accession>A0A1I0G3Q1</accession>
<evidence type="ECO:0000256" key="4">
    <source>
        <dbReference type="ARBA" id="ARBA00022989"/>
    </source>
</evidence>
<evidence type="ECO:0000256" key="2">
    <source>
        <dbReference type="ARBA" id="ARBA00022692"/>
    </source>
</evidence>
<evidence type="ECO:0000256" key="6">
    <source>
        <dbReference type="SAM" id="Phobius"/>
    </source>
</evidence>
<evidence type="ECO:0000313" key="7">
    <source>
        <dbReference type="EMBL" id="GFI40769.1"/>
    </source>
</evidence>
<feature type="transmembrane region" description="Helical" evidence="6">
    <location>
        <begin position="364"/>
        <end position="385"/>
    </location>
</feature>
<feature type="transmembrane region" description="Helical" evidence="6">
    <location>
        <begin position="202"/>
        <end position="222"/>
    </location>
</feature>
<dbReference type="RefSeq" id="WP_092354851.1">
    <property type="nucleotide sequence ID" value="NZ_BLMI01000083.1"/>
</dbReference>
<dbReference type="Proteomes" id="UP000198558">
    <property type="component" value="Unassembled WGS sequence"/>
</dbReference>
<dbReference type="AlphaFoldDB" id="A0A1I0G3Q1"/>
<organism evidence="8 9">
    <name type="scientific">Thomasclavelia cocleata</name>
    <dbReference type="NCBI Taxonomy" id="69824"/>
    <lineage>
        <taxon>Bacteria</taxon>
        <taxon>Bacillati</taxon>
        <taxon>Bacillota</taxon>
        <taxon>Erysipelotrichia</taxon>
        <taxon>Erysipelotrichales</taxon>
        <taxon>Coprobacillaceae</taxon>
        <taxon>Thomasclavelia</taxon>
    </lineage>
</organism>
<dbReference type="EMBL" id="BLMI01000083">
    <property type="protein sequence ID" value="GFI40769.1"/>
    <property type="molecule type" value="Genomic_DNA"/>
</dbReference>
<feature type="transmembrane region" description="Helical" evidence="6">
    <location>
        <begin position="74"/>
        <end position="93"/>
    </location>
</feature>
<evidence type="ECO:0000256" key="3">
    <source>
        <dbReference type="ARBA" id="ARBA00022960"/>
    </source>
</evidence>
<keyword evidence="9" id="KW-1185">Reference proteome</keyword>
<keyword evidence="8" id="KW-0131">Cell cycle</keyword>
<dbReference type="Proteomes" id="UP000490821">
    <property type="component" value="Unassembled WGS sequence"/>
</dbReference>
<protein>
    <submittedName>
        <fullName evidence="8">Cell division protein FtsW, lipid II flippase</fullName>
    </submittedName>
    <submittedName>
        <fullName evidence="7">Peptidoglycan glycosyltransferase RodA</fullName>
        <ecNumber evidence="7">2.4.1.129</ecNumber>
    </submittedName>
</protein>
<dbReference type="InterPro" id="IPR018365">
    <property type="entry name" value="Cell_cycle_FtsW-rel_CS"/>
</dbReference>
<reference evidence="7 10" key="3">
    <citation type="journal article" date="2020" name="Microbiome">
        <title>Single-cell genomics of uncultured bacteria reveals dietary fiber responders in the mouse gut microbiota.</title>
        <authorList>
            <person name="Chijiiwa R."/>
            <person name="Hosokawa M."/>
            <person name="Kogawa M."/>
            <person name="Nishikawa Y."/>
            <person name="Ide K."/>
            <person name="Sakanashi C."/>
            <person name="Takahashi K."/>
            <person name="Takeyama H."/>
        </authorList>
    </citation>
    <scope>NUCLEOTIDE SEQUENCE [LARGE SCALE GENOMIC DNA]</scope>
    <source>
        <strain evidence="7">IMSAGC_017</strain>
    </source>
</reference>
<keyword evidence="7" id="KW-0328">Glycosyltransferase</keyword>
<reference evidence="8" key="2">
    <citation type="submission" date="2016-10" db="EMBL/GenBank/DDBJ databases">
        <authorList>
            <person name="de Groot N.N."/>
        </authorList>
    </citation>
    <scope>NUCLEOTIDE SEQUENCE [LARGE SCALE GENOMIC DNA]</scope>
    <source>
        <strain evidence="8">DSM 1551</strain>
    </source>
</reference>
<dbReference type="PANTHER" id="PTHR30474:SF1">
    <property type="entry name" value="PEPTIDOGLYCAN GLYCOSYLTRANSFERASE MRDB"/>
    <property type="match status" value="1"/>
</dbReference>
<dbReference type="Pfam" id="PF01098">
    <property type="entry name" value="FTSW_RODA_SPOVE"/>
    <property type="match status" value="1"/>
</dbReference>
<keyword evidence="2 6" id="KW-0812">Transmembrane</keyword>
<feature type="transmembrane region" description="Helical" evidence="6">
    <location>
        <begin position="171"/>
        <end position="195"/>
    </location>
</feature>
<evidence type="ECO:0000313" key="10">
    <source>
        <dbReference type="Proteomes" id="UP000490821"/>
    </source>
</evidence>
<evidence type="ECO:0000256" key="5">
    <source>
        <dbReference type="ARBA" id="ARBA00023136"/>
    </source>
</evidence>
<keyword evidence="4 6" id="KW-1133">Transmembrane helix</keyword>
<evidence type="ECO:0000313" key="8">
    <source>
        <dbReference type="EMBL" id="SET65367.1"/>
    </source>
</evidence>
<dbReference type="PANTHER" id="PTHR30474">
    <property type="entry name" value="CELL CYCLE PROTEIN"/>
    <property type="match status" value="1"/>
</dbReference>
<dbReference type="EMBL" id="FOIN01000025">
    <property type="protein sequence ID" value="SET65367.1"/>
    <property type="molecule type" value="Genomic_DNA"/>
</dbReference>
<feature type="transmembrane region" description="Helical" evidence="6">
    <location>
        <begin position="334"/>
        <end position="358"/>
    </location>
</feature>
<dbReference type="EC" id="2.4.1.129" evidence="7"/>
<dbReference type="GO" id="GO:0008360">
    <property type="term" value="P:regulation of cell shape"/>
    <property type="evidence" value="ECO:0007669"/>
    <property type="project" value="UniProtKB-KW"/>
</dbReference>
<keyword evidence="3" id="KW-0133">Cell shape</keyword>
<evidence type="ECO:0000256" key="1">
    <source>
        <dbReference type="ARBA" id="ARBA00004141"/>
    </source>
</evidence>
<gene>
    <name evidence="7" type="primary">rodA</name>
    <name evidence="7" type="ORF">IMSAGC017_00804</name>
    <name evidence="8" type="ORF">SAMN04489758_12515</name>
</gene>
<dbReference type="InterPro" id="IPR001182">
    <property type="entry name" value="FtsW/RodA"/>
</dbReference>
<feature type="transmembrane region" description="Helical" evidence="6">
    <location>
        <begin position="289"/>
        <end position="322"/>
    </location>
</feature>
<keyword evidence="8" id="KW-0132">Cell division</keyword>
<comment type="subcellular location">
    <subcellularLocation>
        <location evidence="1">Membrane</location>
        <topology evidence="1">Multi-pass membrane protein</topology>
    </subcellularLocation>
</comment>
<feature type="transmembrane region" description="Helical" evidence="6">
    <location>
        <begin position="43"/>
        <end position="62"/>
    </location>
</feature>